<dbReference type="PROSITE" id="PS00163">
    <property type="entry name" value="FUMARATE_LYASES"/>
    <property type="match status" value="1"/>
</dbReference>
<dbReference type="Proteomes" id="UP000424462">
    <property type="component" value="Chromosome"/>
</dbReference>
<organism evidence="4 5">
    <name type="scientific">Corynebacterium occultum</name>
    <dbReference type="NCBI Taxonomy" id="2675219"/>
    <lineage>
        <taxon>Bacteria</taxon>
        <taxon>Bacillati</taxon>
        <taxon>Actinomycetota</taxon>
        <taxon>Actinomycetes</taxon>
        <taxon>Mycobacteriales</taxon>
        <taxon>Corynebacteriaceae</taxon>
        <taxon>Corynebacterium</taxon>
    </lineage>
</organism>
<dbReference type="InterPro" id="IPR020557">
    <property type="entry name" value="Fumarate_lyase_CS"/>
</dbReference>
<dbReference type="PANTHER" id="PTHR43172:SF2">
    <property type="entry name" value="ADENYLOSUCCINATE LYASE C-TERMINAL DOMAIN-CONTAINING PROTEIN"/>
    <property type="match status" value="1"/>
</dbReference>
<keyword evidence="4" id="KW-0413">Isomerase</keyword>
<reference evidence="4 5" key="1">
    <citation type="submission" date="2019-11" db="EMBL/GenBank/DDBJ databases">
        <title>Complete genome sequence of Corynebacterium kalinowskii 1959, a novel Corynebacterium species isolated from soil of a small paddock in Vilsendorf, Germany.</title>
        <authorList>
            <person name="Schaffert L."/>
            <person name="Ruwe M."/>
            <person name="Milse J."/>
            <person name="Hanuschka K."/>
            <person name="Ortseifen V."/>
            <person name="Droste J."/>
            <person name="Brandt D."/>
            <person name="Schlueter L."/>
            <person name="Kutter Y."/>
            <person name="Vinke S."/>
            <person name="Viehoefer P."/>
            <person name="Jacob L."/>
            <person name="Luebke N.-C."/>
            <person name="Schulte-Berndt E."/>
            <person name="Hain C."/>
            <person name="Linder M."/>
            <person name="Schmidt P."/>
            <person name="Wollenschlaeger L."/>
            <person name="Luttermann T."/>
            <person name="Thieme E."/>
            <person name="Hassa J."/>
            <person name="Haak M."/>
            <person name="Wittchen M."/>
            <person name="Mentz A."/>
            <person name="Persicke M."/>
            <person name="Busche T."/>
            <person name="Ruckert C."/>
        </authorList>
    </citation>
    <scope>NUCLEOTIDE SEQUENCE [LARGE SCALE GENOMIC DNA]</scope>
    <source>
        <strain evidence="4 5">2039</strain>
    </source>
</reference>
<evidence type="ECO:0000313" key="5">
    <source>
        <dbReference type="Proteomes" id="UP000424462"/>
    </source>
</evidence>
<sequence>MFLSRSDYSDLSGGDTRAHRELSDEAFLGQLLIFEKHLATAAATVGVIDGAQLTAAHDAIEDFDLDVAVISRASASGANPAIPIAKALKAEAADPAGIHPGATSQDAIDTALVLCLKAAGVPLQELLGAVQNLLVQLCRQHRDTPMIGRTLGQQATPTTFGAVAAGWLEGVAGPAAELRQALADLPVQYGGATGTLAATYPHGLAIHDELAGLLDLAATPIVWHTNRYPLIRVATALAAVAGGVRKIAGDIVWLSASEISELREAAPGGSSAMPHKANPAAAVACDGYARRAPALAATMLDAMDSRHQRGVGSWHAEWPTIRELAATTASAVTRLHASLDGITVNTSAMARNLGQAATSSQSAGHAGELVDAVLDTWKEN</sequence>
<feature type="domain" description="Fumarate lyase N-terminal" evidence="3">
    <location>
        <begin position="34"/>
        <end position="291"/>
    </location>
</feature>
<name>A0A6B8W3F9_9CORY</name>
<dbReference type="PRINTS" id="PR00149">
    <property type="entry name" value="FUMRATELYASE"/>
</dbReference>
<dbReference type="PANTHER" id="PTHR43172">
    <property type="entry name" value="ADENYLOSUCCINATE LYASE"/>
    <property type="match status" value="1"/>
</dbReference>
<keyword evidence="5" id="KW-1185">Reference proteome</keyword>
<dbReference type="InterPro" id="IPR022761">
    <property type="entry name" value="Fumarate_lyase_N"/>
</dbReference>
<evidence type="ECO:0000313" key="4">
    <source>
        <dbReference type="EMBL" id="QGU08064.1"/>
    </source>
</evidence>
<dbReference type="EC" id="5.5.1.2" evidence="4"/>
<dbReference type="InterPro" id="IPR000362">
    <property type="entry name" value="Fumarate_lyase_fam"/>
</dbReference>
<evidence type="ECO:0000259" key="3">
    <source>
        <dbReference type="Pfam" id="PF00206"/>
    </source>
</evidence>
<dbReference type="RefSeq" id="WP_156231485.1">
    <property type="nucleotide sequence ID" value="NZ_CP046455.1"/>
</dbReference>
<keyword evidence="1" id="KW-0456">Lyase</keyword>
<accession>A0A6B8W3F9</accession>
<dbReference type="GO" id="GO:0016829">
    <property type="term" value="F:lyase activity"/>
    <property type="evidence" value="ECO:0007669"/>
    <property type="project" value="UniProtKB-KW"/>
</dbReference>
<evidence type="ECO:0000256" key="2">
    <source>
        <dbReference type="ARBA" id="ARBA00034772"/>
    </source>
</evidence>
<protein>
    <submittedName>
        <fullName evidence="4">3-carboxy-cis,cis-muconate cycloisomerase</fullName>
        <ecNumber evidence="4">5.5.1.2</ecNumber>
    </submittedName>
</protein>
<dbReference type="KEGG" id="cok:COCCU_10725"/>
<dbReference type="SUPFAM" id="SSF48557">
    <property type="entry name" value="L-aspartase-like"/>
    <property type="match status" value="1"/>
</dbReference>
<dbReference type="GO" id="GO:0047472">
    <property type="term" value="F:3-carboxy-cis,cis-muconate cycloisomerase activity"/>
    <property type="evidence" value="ECO:0007669"/>
    <property type="project" value="UniProtKB-EC"/>
</dbReference>
<proteinExistence type="inferred from homology"/>
<gene>
    <name evidence="4" type="primary">pcaB</name>
    <name evidence="4" type="ORF">COCCU_10725</name>
</gene>
<dbReference type="EMBL" id="CP046455">
    <property type="protein sequence ID" value="QGU08064.1"/>
    <property type="molecule type" value="Genomic_DNA"/>
</dbReference>
<dbReference type="Pfam" id="PF00206">
    <property type="entry name" value="Lyase_1"/>
    <property type="match status" value="1"/>
</dbReference>
<dbReference type="Gene3D" id="1.20.200.10">
    <property type="entry name" value="Fumarase/aspartase (Central domain)"/>
    <property type="match status" value="1"/>
</dbReference>
<comment type="similarity">
    <text evidence="2">Belongs to the class-II fumarase/aspartase family.</text>
</comment>
<dbReference type="InterPro" id="IPR008948">
    <property type="entry name" value="L-Aspartase-like"/>
</dbReference>
<dbReference type="AlphaFoldDB" id="A0A6B8W3F9"/>
<evidence type="ECO:0000256" key="1">
    <source>
        <dbReference type="ARBA" id="ARBA00023239"/>
    </source>
</evidence>